<gene>
    <name evidence="3" type="ORF">FA048_01870</name>
</gene>
<keyword evidence="4" id="KW-1185">Reference proteome</keyword>
<protein>
    <submittedName>
        <fullName evidence="3">YceI family protein</fullName>
    </submittedName>
</protein>
<dbReference type="OrthoDB" id="9794147at2"/>
<dbReference type="RefSeq" id="WP_136838389.1">
    <property type="nucleotide sequence ID" value="NZ_SWBR01000001.1"/>
</dbReference>
<evidence type="ECO:0000313" key="3">
    <source>
        <dbReference type="EMBL" id="TKC12390.1"/>
    </source>
</evidence>
<feature type="domain" description="Lipid/polyisoprenoid-binding YceI-like" evidence="2">
    <location>
        <begin position="63"/>
        <end position="199"/>
    </location>
</feature>
<feature type="transmembrane region" description="Helical" evidence="1">
    <location>
        <begin position="12"/>
        <end position="34"/>
    </location>
</feature>
<dbReference type="Proteomes" id="UP000309488">
    <property type="component" value="Unassembled WGS sequence"/>
</dbReference>
<sequence>MKKVQQHLGILTSIKIAVLFIMLSPMGIMAQSVYKLAPGKNNNIKVAGTSNVHDWTMTAKDIESTGAFKFNSRDELIDVTSLKFTVVAKSLKSDKSSMDTRTYKSIKADEFPKISYQLTYATVTMIQANKYAIQTTGILTIAGKTQTISMKVMALVNADRSISCHGTEKLMLTDYGIQPPSFMLGAMKVGNNLTISFNIDYTNAATAK</sequence>
<dbReference type="SUPFAM" id="SSF101874">
    <property type="entry name" value="YceI-like"/>
    <property type="match status" value="1"/>
</dbReference>
<comment type="caution">
    <text evidence="3">The sequence shown here is derived from an EMBL/GenBank/DDBJ whole genome shotgun (WGS) entry which is preliminary data.</text>
</comment>
<evidence type="ECO:0000313" key="4">
    <source>
        <dbReference type="Proteomes" id="UP000309488"/>
    </source>
</evidence>
<proteinExistence type="predicted"/>
<keyword evidence="1" id="KW-1133">Transmembrane helix</keyword>
<evidence type="ECO:0000259" key="2">
    <source>
        <dbReference type="Pfam" id="PF04264"/>
    </source>
</evidence>
<accession>A0A4U1CW20</accession>
<name>A0A4U1CW20_9SPHI</name>
<dbReference type="InterPro" id="IPR036761">
    <property type="entry name" value="TTHA0802/YceI-like_sf"/>
</dbReference>
<dbReference type="EMBL" id="SWBR01000001">
    <property type="protein sequence ID" value="TKC12390.1"/>
    <property type="molecule type" value="Genomic_DNA"/>
</dbReference>
<dbReference type="Gene3D" id="2.40.128.110">
    <property type="entry name" value="Lipid/polyisoprenoid-binding, YceI-like"/>
    <property type="match status" value="1"/>
</dbReference>
<organism evidence="3 4">
    <name type="scientific">Pedobacter polaris</name>
    <dbReference type="NCBI Taxonomy" id="2571273"/>
    <lineage>
        <taxon>Bacteria</taxon>
        <taxon>Pseudomonadati</taxon>
        <taxon>Bacteroidota</taxon>
        <taxon>Sphingobacteriia</taxon>
        <taxon>Sphingobacteriales</taxon>
        <taxon>Sphingobacteriaceae</taxon>
        <taxon>Pedobacter</taxon>
    </lineage>
</organism>
<dbReference type="InterPro" id="IPR007372">
    <property type="entry name" value="Lipid/polyisoprenoid-bd_YceI"/>
</dbReference>
<evidence type="ECO:0000256" key="1">
    <source>
        <dbReference type="SAM" id="Phobius"/>
    </source>
</evidence>
<dbReference type="AlphaFoldDB" id="A0A4U1CW20"/>
<dbReference type="Pfam" id="PF04264">
    <property type="entry name" value="YceI"/>
    <property type="match status" value="1"/>
</dbReference>
<keyword evidence="1" id="KW-0812">Transmembrane</keyword>
<keyword evidence="1" id="KW-0472">Membrane</keyword>
<reference evidence="3 4" key="1">
    <citation type="submission" date="2019-04" db="EMBL/GenBank/DDBJ databases">
        <title>Pedobacter sp. RP-3-22 sp. nov., isolated from Arctic soil.</title>
        <authorList>
            <person name="Dahal R.H."/>
            <person name="Kim D.-U."/>
        </authorList>
    </citation>
    <scope>NUCLEOTIDE SEQUENCE [LARGE SCALE GENOMIC DNA]</scope>
    <source>
        <strain evidence="3 4">RP-3-22</strain>
    </source>
</reference>